<dbReference type="EMBL" id="JACBYF010000161">
    <property type="protein sequence ID" value="NYS48268.1"/>
    <property type="molecule type" value="Genomic_DNA"/>
</dbReference>
<dbReference type="Gene3D" id="2.30.130.40">
    <property type="entry name" value="LON domain-like"/>
    <property type="match status" value="1"/>
</dbReference>
<name>A0ABX2T3V0_9BACL</name>
<dbReference type="InterPro" id="IPR046336">
    <property type="entry name" value="Lon_prtase_N_sf"/>
</dbReference>
<protein>
    <submittedName>
        <fullName evidence="2">LON peptidase substrate-binding domain-containing protein</fullName>
    </submittedName>
</protein>
<evidence type="ECO:0000259" key="1">
    <source>
        <dbReference type="PROSITE" id="PS51787"/>
    </source>
</evidence>
<proteinExistence type="predicted"/>
<organism evidence="2 3">
    <name type="scientific">Gemelliphila palaticanis</name>
    <dbReference type="NCBI Taxonomy" id="81950"/>
    <lineage>
        <taxon>Bacteria</taxon>
        <taxon>Bacillati</taxon>
        <taxon>Bacillota</taxon>
        <taxon>Bacilli</taxon>
        <taxon>Bacillales</taxon>
        <taxon>Gemellaceae</taxon>
        <taxon>Gemelliphila</taxon>
    </lineage>
</organism>
<accession>A0ABX2T3V0</accession>
<reference evidence="2 3" key="1">
    <citation type="submission" date="2020-07" db="EMBL/GenBank/DDBJ databases">
        <title>MOT database genomes.</title>
        <authorList>
            <person name="Joseph S."/>
            <person name="Aduse-Opoku J."/>
            <person name="Hashim A."/>
            <person name="Wade W."/>
            <person name="Curtis M."/>
        </authorList>
    </citation>
    <scope>NUCLEOTIDE SEQUENCE [LARGE SCALE GENOMIC DNA]</scope>
    <source>
        <strain evidence="2 3">CIP 106318</strain>
    </source>
</reference>
<evidence type="ECO:0000313" key="2">
    <source>
        <dbReference type="EMBL" id="NYS48268.1"/>
    </source>
</evidence>
<dbReference type="SUPFAM" id="SSF88697">
    <property type="entry name" value="PUA domain-like"/>
    <property type="match status" value="1"/>
</dbReference>
<comment type="caution">
    <text evidence="2">The sequence shown here is derived from an EMBL/GenBank/DDBJ whole genome shotgun (WGS) entry which is preliminary data.</text>
</comment>
<gene>
    <name evidence="2" type="ORF">HZY85_08830</name>
</gene>
<feature type="domain" description="Lon N-terminal" evidence="1">
    <location>
        <begin position="12"/>
        <end position="91"/>
    </location>
</feature>
<sequence>MTTSKLTEQTQLPLLPLRDVVVFPHMVIPLFVGRPKSIKALEAAMEQGKSIMLAAQKAAAKDEPSPSDIYEIGCVANILQMLKLPDGTVKV</sequence>
<dbReference type="Proteomes" id="UP000531840">
    <property type="component" value="Unassembled WGS sequence"/>
</dbReference>
<keyword evidence="3" id="KW-1185">Reference proteome</keyword>
<dbReference type="InterPro" id="IPR015947">
    <property type="entry name" value="PUA-like_sf"/>
</dbReference>
<dbReference type="PROSITE" id="PS51787">
    <property type="entry name" value="LON_N"/>
    <property type="match status" value="1"/>
</dbReference>
<feature type="non-terminal residue" evidence="2">
    <location>
        <position position="91"/>
    </location>
</feature>
<dbReference type="InterPro" id="IPR003111">
    <property type="entry name" value="Lon_prtase_N"/>
</dbReference>
<evidence type="ECO:0000313" key="3">
    <source>
        <dbReference type="Proteomes" id="UP000531840"/>
    </source>
</evidence>
<dbReference type="Pfam" id="PF02190">
    <property type="entry name" value="LON_substr_bdg"/>
    <property type="match status" value="1"/>
</dbReference>